<evidence type="ECO:0000313" key="2">
    <source>
        <dbReference type="Proteomes" id="UP000030416"/>
    </source>
</evidence>
<dbReference type="InterPro" id="IPR025573">
    <property type="entry name" value="YwpF"/>
</dbReference>
<evidence type="ECO:0000313" key="1">
    <source>
        <dbReference type="EMBL" id="KGR80141.1"/>
    </source>
</evidence>
<gene>
    <name evidence="1" type="ORF">CD29_01940</name>
</gene>
<dbReference type="eggNOG" id="ENOG5032YSB">
    <property type="taxonomic scope" value="Bacteria"/>
</dbReference>
<proteinExistence type="predicted"/>
<comment type="caution">
    <text evidence="1">The sequence shown here is derived from an EMBL/GenBank/DDBJ whole genome shotgun (WGS) entry which is preliminary data.</text>
</comment>
<name>A0A0A3I5Q9_9BACL</name>
<sequence length="141" mass="16499">MKTFKMLSFDLIKEDGKLNFPLIDGIVINQENSHKSWVLELFISKEHIKTFHQLHNSGEVFDVHVVISFPDNEPAPFSVVVNEIREIRGNYSVLLKGAVKQLRKKYAEQLLKLLLEENLPKEELITRFEQGMRERPKLKEI</sequence>
<protein>
    <recommendedName>
        <fullName evidence="3">YwpF-like protein</fullName>
    </recommendedName>
</protein>
<dbReference type="OrthoDB" id="2427395at2"/>
<evidence type="ECO:0008006" key="3">
    <source>
        <dbReference type="Google" id="ProtNLM"/>
    </source>
</evidence>
<dbReference type="STRING" id="1384049.CD29_01940"/>
<dbReference type="AlphaFoldDB" id="A0A0A3I5Q9"/>
<organism evidence="1 2">
    <name type="scientific">Ureibacillus manganicus DSM 26584</name>
    <dbReference type="NCBI Taxonomy" id="1384049"/>
    <lineage>
        <taxon>Bacteria</taxon>
        <taxon>Bacillati</taxon>
        <taxon>Bacillota</taxon>
        <taxon>Bacilli</taxon>
        <taxon>Bacillales</taxon>
        <taxon>Caryophanaceae</taxon>
        <taxon>Ureibacillus</taxon>
    </lineage>
</organism>
<dbReference type="EMBL" id="JPVN01000002">
    <property type="protein sequence ID" value="KGR80141.1"/>
    <property type="molecule type" value="Genomic_DNA"/>
</dbReference>
<dbReference type="Pfam" id="PF14183">
    <property type="entry name" value="YwpF"/>
    <property type="match status" value="1"/>
</dbReference>
<dbReference type="RefSeq" id="WP_036182261.1">
    <property type="nucleotide sequence ID" value="NZ_AVDA01000002.1"/>
</dbReference>
<keyword evidence="2" id="KW-1185">Reference proteome</keyword>
<dbReference type="Proteomes" id="UP000030416">
    <property type="component" value="Unassembled WGS sequence"/>
</dbReference>
<accession>A0A0A3I5Q9</accession>
<reference evidence="1 2" key="1">
    <citation type="submission" date="2014-02" db="EMBL/GenBank/DDBJ databases">
        <title>Draft genome sequence of Lysinibacillus manganicus DSM 26584T.</title>
        <authorList>
            <person name="Zhang F."/>
            <person name="Wang G."/>
            <person name="Zhang L."/>
        </authorList>
    </citation>
    <scope>NUCLEOTIDE SEQUENCE [LARGE SCALE GENOMIC DNA]</scope>
    <source>
        <strain evidence="1 2">DSM 26584</strain>
    </source>
</reference>